<dbReference type="OrthoDB" id="8066980at2759"/>
<evidence type="ECO:0000313" key="3">
    <source>
        <dbReference type="Proteomes" id="UP000272942"/>
    </source>
</evidence>
<dbReference type="Proteomes" id="UP000272942">
    <property type="component" value="Unassembled WGS sequence"/>
</dbReference>
<gene>
    <name evidence="2" type="ORF">ECPE_LOCUS1994</name>
</gene>
<name>A0A183A4V9_9TREM</name>
<reference evidence="4" key="1">
    <citation type="submission" date="2016-06" db="UniProtKB">
        <authorList>
            <consortium name="WormBaseParasite"/>
        </authorList>
    </citation>
    <scope>IDENTIFICATION</scope>
</reference>
<dbReference type="EMBL" id="UZAN01021402">
    <property type="protein sequence ID" value="VDP52074.1"/>
    <property type="molecule type" value="Genomic_DNA"/>
</dbReference>
<organism evidence="4">
    <name type="scientific">Echinostoma caproni</name>
    <dbReference type="NCBI Taxonomy" id="27848"/>
    <lineage>
        <taxon>Eukaryota</taxon>
        <taxon>Metazoa</taxon>
        <taxon>Spiralia</taxon>
        <taxon>Lophotrochozoa</taxon>
        <taxon>Platyhelminthes</taxon>
        <taxon>Trematoda</taxon>
        <taxon>Digenea</taxon>
        <taxon>Plagiorchiida</taxon>
        <taxon>Echinostomata</taxon>
        <taxon>Echinostomatoidea</taxon>
        <taxon>Echinostomatidae</taxon>
        <taxon>Echinostoma</taxon>
    </lineage>
</organism>
<feature type="region of interest" description="Disordered" evidence="1">
    <location>
        <begin position="92"/>
        <end position="113"/>
    </location>
</feature>
<dbReference type="PANTHER" id="PTHR33327:SF3">
    <property type="entry name" value="RNA-DIRECTED DNA POLYMERASE"/>
    <property type="match status" value="1"/>
</dbReference>
<evidence type="ECO:0000256" key="1">
    <source>
        <dbReference type="SAM" id="MobiDB-lite"/>
    </source>
</evidence>
<evidence type="ECO:0000313" key="2">
    <source>
        <dbReference type="EMBL" id="VDP52074.1"/>
    </source>
</evidence>
<dbReference type="WBParaSite" id="ECPE_0000199401-mRNA-1">
    <property type="protein sequence ID" value="ECPE_0000199401-mRNA-1"/>
    <property type="gene ID" value="ECPE_0000199401"/>
</dbReference>
<reference evidence="2 3" key="2">
    <citation type="submission" date="2018-11" db="EMBL/GenBank/DDBJ databases">
        <authorList>
            <consortium name="Pathogen Informatics"/>
        </authorList>
    </citation>
    <scope>NUCLEOTIDE SEQUENCE [LARGE SCALE GENOMIC DNA]</scope>
    <source>
        <strain evidence="2 3">Egypt</strain>
    </source>
</reference>
<proteinExistence type="predicted"/>
<sequence length="155" mass="17076">MQQDLAPFKVDDNLLRELWVLKLPKAVCMVLASCVGCPLSVAAEVADNTMAFYSQGTTFTCSALADKADQPSVLATQLAAISARLGRIKQASSQPCQQFHRRRSRSRGISRRSPSASLRRPLCWYHHKWNAQARQCIAPCQWSGTGKQGKGKGNE</sequence>
<keyword evidence="3" id="KW-1185">Reference proteome</keyword>
<evidence type="ECO:0000313" key="4">
    <source>
        <dbReference type="WBParaSite" id="ECPE_0000199401-mRNA-1"/>
    </source>
</evidence>
<protein>
    <submittedName>
        <fullName evidence="4">Mercuric transport protein periplasmic component</fullName>
    </submittedName>
</protein>
<dbReference type="AlphaFoldDB" id="A0A183A4V9"/>
<feature type="compositionally biased region" description="Basic residues" evidence="1">
    <location>
        <begin position="99"/>
        <end position="110"/>
    </location>
</feature>
<dbReference type="PANTHER" id="PTHR33327">
    <property type="entry name" value="ENDONUCLEASE"/>
    <property type="match status" value="1"/>
</dbReference>
<accession>A0A183A4V9</accession>